<dbReference type="InterPro" id="IPR038765">
    <property type="entry name" value="Papain-like_cys_pep_sf"/>
</dbReference>
<accession>A0A6P8I209</accession>
<proteinExistence type="inferred from homology"/>
<feature type="region of interest" description="Disordered" evidence="8">
    <location>
        <begin position="437"/>
        <end position="461"/>
    </location>
</feature>
<dbReference type="GO" id="GO:0006289">
    <property type="term" value="P:nucleotide-excision repair"/>
    <property type="evidence" value="ECO:0007669"/>
    <property type="project" value="InterPro"/>
</dbReference>
<keyword evidence="3" id="KW-0597">Phosphoprotein</keyword>
<evidence type="ECO:0000256" key="3">
    <source>
        <dbReference type="ARBA" id="ARBA00022553"/>
    </source>
</evidence>
<dbReference type="InterPro" id="IPR018326">
    <property type="entry name" value="Rad4_beta-hairpin_dom1"/>
</dbReference>
<feature type="compositionally biased region" description="Basic and acidic residues" evidence="8">
    <location>
        <begin position="98"/>
        <end position="112"/>
    </location>
</feature>
<keyword evidence="4" id="KW-0227">DNA damage</keyword>
<dbReference type="NCBIfam" id="TIGR00605">
    <property type="entry name" value="rad4"/>
    <property type="match status" value="1"/>
</dbReference>
<protein>
    <submittedName>
        <fullName evidence="13">DNA repair protein complementing XP-C cells homolog</fullName>
    </submittedName>
</protein>
<dbReference type="KEGG" id="aten:116295263"/>
<evidence type="ECO:0000256" key="5">
    <source>
        <dbReference type="ARBA" id="ARBA00023125"/>
    </source>
</evidence>
<gene>
    <name evidence="13" type="primary">LOC116295263</name>
</gene>
<feature type="domain" description="Rad4 beta-hairpin" evidence="9">
    <location>
        <begin position="804"/>
        <end position="856"/>
    </location>
</feature>
<dbReference type="PANTHER" id="PTHR12135">
    <property type="entry name" value="DNA REPAIR PROTEIN XP-C / RAD4"/>
    <property type="match status" value="1"/>
</dbReference>
<feature type="compositionally biased region" description="Basic residues" evidence="8">
    <location>
        <begin position="570"/>
        <end position="580"/>
    </location>
</feature>
<dbReference type="PANTHER" id="PTHR12135:SF0">
    <property type="entry name" value="DNA REPAIR PROTEIN COMPLEMENTING XP-C CELLS"/>
    <property type="match status" value="1"/>
</dbReference>
<dbReference type="Pfam" id="PF10405">
    <property type="entry name" value="BHD_3"/>
    <property type="match status" value="1"/>
</dbReference>
<evidence type="ECO:0000259" key="10">
    <source>
        <dbReference type="SMART" id="SM01031"/>
    </source>
</evidence>
<keyword evidence="12" id="KW-1185">Reference proteome</keyword>
<feature type="compositionally biased region" description="Low complexity" evidence="8">
    <location>
        <begin position="489"/>
        <end position="533"/>
    </location>
</feature>
<feature type="region of interest" description="Disordered" evidence="8">
    <location>
        <begin position="481"/>
        <end position="645"/>
    </location>
</feature>
<dbReference type="SMART" id="SM01032">
    <property type="entry name" value="BHD_3"/>
    <property type="match status" value="1"/>
</dbReference>
<dbReference type="Pfam" id="PF03835">
    <property type="entry name" value="Rad4"/>
    <property type="match status" value="1"/>
</dbReference>
<dbReference type="FunCoup" id="A0A6P8I209">
    <property type="interactions" value="2706"/>
</dbReference>
<feature type="region of interest" description="Disordered" evidence="8">
    <location>
        <begin position="22"/>
        <end position="129"/>
    </location>
</feature>
<dbReference type="SMART" id="SM01030">
    <property type="entry name" value="BHD_1"/>
    <property type="match status" value="1"/>
</dbReference>
<dbReference type="GeneID" id="116295263"/>
<comment type="similarity">
    <text evidence="2">Belongs to the XPC family.</text>
</comment>
<dbReference type="GO" id="GO:0000111">
    <property type="term" value="C:nucleotide-excision repair factor 2 complex"/>
    <property type="evidence" value="ECO:0007669"/>
    <property type="project" value="TreeGrafter"/>
</dbReference>
<organism evidence="12 13">
    <name type="scientific">Actinia tenebrosa</name>
    <name type="common">Australian red waratah sea anemone</name>
    <dbReference type="NCBI Taxonomy" id="6105"/>
    <lineage>
        <taxon>Eukaryota</taxon>
        <taxon>Metazoa</taxon>
        <taxon>Cnidaria</taxon>
        <taxon>Anthozoa</taxon>
        <taxon>Hexacorallia</taxon>
        <taxon>Actiniaria</taxon>
        <taxon>Actiniidae</taxon>
        <taxon>Actinia</taxon>
    </lineage>
</organism>
<dbReference type="SMART" id="SM01031">
    <property type="entry name" value="BHD_2"/>
    <property type="match status" value="1"/>
</dbReference>
<feature type="domain" description="Rad4 beta-hairpin" evidence="10">
    <location>
        <begin position="858"/>
        <end position="915"/>
    </location>
</feature>
<feature type="region of interest" description="Disordered" evidence="8">
    <location>
        <begin position="1037"/>
        <end position="1056"/>
    </location>
</feature>
<feature type="compositionally biased region" description="Polar residues" evidence="8">
    <location>
        <begin position="443"/>
        <end position="453"/>
    </location>
</feature>
<feature type="compositionally biased region" description="Basic residues" evidence="8">
    <location>
        <begin position="113"/>
        <end position="124"/>
    </location>
</feature>
<dbReference type="Gene3D" id="3.90.260.10">
    <property type="entry name" value="Transglutaminase-like"/>
    <property type="match status" value="2"/>
</dbReference>
<dbReference type="GO" id="GO:0005737">
    <property type="term" value="C:cytoplasm"/>
    <property type="evidence" value="ECO:0007669"/>
    <property type="project" value="TreeGrafter"/>
</dbReference>
<dbReference type="InterPro" id="IPR018327">
    <property type="entry name" value="BHD_2"/>
</dbReference>
<feature type="region of interest" description="Disordered" evidence="8">
    <location>
        <begin position="161"/>
        <end position="191"/>
    </location>
</feature>
<dbReference type="GO" id="GO:0003684">
    <property type="term" value="F:damaged DNA binding"/>
    <property type="evidence" value="ECO:0007669"/>
    <property type="project" value="InterPro"/>
</dbReference>
<feature type="compositionally biased region" description="Basic residues" evidence="8">
    <location>
        <begin position="171"/>
        <end position="188"/>
    </location>
</feature>
<dbReference type="InParanoid" id="A0A6P8I209"/>
<dbReference type="FunFam" id="3.30.70.2460:FF:000001">
    <property type="entry name" value="DNA repair protein Rad4 family"/>
    <property type="match status" value="1"/>
</dbReference>
<evidence type="ECO:0000256" key="7">
    <source>
        <dbReference type="ARBA" id="ARBA00023242"/>
    </source>
</evidence>
<dbReference type="InterPro" id="IPR004583">
    <property type="entry name" value="DNA_repair_Rad4"/>
</dbReference>
<dbReference type="InterPro" id="IPR018026">
    <property type="entry name" value="DNA_repair_Rad4-like"/>
</dbReference>
<evidence type="ECO:0000259" key="9">
    <source>
        <dbReference type="SMART" id="SM01030"/>
    </source>
</evidence>
<feature type="region of interest" description="Disordered" evidence="8">
    <location>
        <begin position="663"/>
        <end position="695"/>
    </location>
</feature>
<dbReference type="Pfam" id="PF10403">
    <property type="entry name" value="BHD_1"/>
    <property type="match status" value="1"/>
</dbReference>
<feature type="compositionally biased region" description="Basic and acidic residues" evidence="8">
    <location>
        <begin position="554"/>
        <end position="565"/>
    </location>
</feature>
<dbReference type="FunFam" id="2.20.20.110:FF:000001">
    <property type="entry name" value="DNA repair protein complementing XP-C cells"/>
    <property type="match status" value="1"/>
</dbReference>
<feature type="compositionally biased region" description="Basic residues" evidence="8">
    <location>
        <begin position="81"/>
        <end position="91"/>
    </location>
</feature>
<feature type="compositionally biased region" description="Polar residues" evidence="8">
    <location>
        <begin position="588"/>
        <end position="597"/>
    </location>
</feature>
<keyword evidence="7" id="KW-0539">Nucleus</keyword>
<dbReference type="RefSeq" id="XP_031558895.1">
    <property type="nucleotide sequence ID" value="XM_031703035.1"/>
</dbReference>
<evidence type="ECO:0000256" key="2">
    <source>
        <dbReference type="ARBA" id="ARBA00009525"/>
    </source>
</evidence>
<dbReference type="SUPFAM" id="SSF54001">
    <property type="entry name" value="Cysteine proteinases"/>
    <property type="match status" value="1"/>
</dbReference>
<sequence>MVRKRITRSIDDLPEVRLAKRKKVEDPCDTTALIAPSKSKRTSSSKGITPARKRKPKSEENAQQNGFASESEDSEVEVAVKKKQRVSRRSNLKNTRQNNEEKPDEVEKTKERKTSKKRGKKKIQKGNEKLCLQKTDDTCIVNTDAIETHCNETPLQDIKMENLGGNAKSGTNKHARGKKGNNPKINKKSLKESAKDIKSKLDDQYDATSRVNDWVKTEKAKDADSSGGESEEDIDWEDVQEAEGHHSVDLCDNSSISSSTACSSAVTKTEVEISIQIPGMKGKRKKKTEDDLLTKIKKAMTRFKKQIQLDMHKAHLVTLIAWGFNRNAVCNQPVLQAYSLSFVPSHLITKSVKKWQSEELTNLITWFKEDFPPFQQFRDDLSKNDMIPVSRYPQNMAEVLVILLRSLGILTRLVASLQPVSMKIAKDGKAATKKANASKIMESPSNSSIQATPTRAGKPSVVLKSENTLDDSEIMETKQANTLENNADSPASSTSTSVQSSSPSSSGQAKVKTSPSSSQSSSSLQSKVESSVKTRSNQNETPRKTKSSTPKVGNKKEKDENKVKDAASGPKRKRLRKQKKVNYADNADSGSNSEDQLSSYSEEKSNSESDEEFEKEISYKAPVKKPAPSKGKTNKTSLTSKVKKSPSVVEMIDDDDEFEISSKPRIFRRQSSQSSKEGKSPVQIISDDSDEGATVRKNKAGTDMWVEVYLPTSKSWMCVDLVSYSVNQPELCEKYASNPLSYVLSFDNENSVKDVTERYASEWLSKTKKFRIDAEWWEETLLPYKTKKKKMDEMENSQLLAQHQERPLPQSITEYKNHPLYVLKRHLLKFEAIYPETAATLGFIRGEAVYSRDCVHLLHTREKWMSLDARVVKQGEEPYKIVKGRMKRNQPVVDLTSTVTIDLFGQWQTEEYKPPPVKDGKVPRNEYGNVELFKPSMLPPGSKHIKIPGIQKIAKKLGIDGAPAVVGFDFHCGFCHPVIDGLVVAKESVPALMDAWRQEQQEAERRKEEKREKRVLGYWKQFVKSLLIRERLKRKYDTQESRTSEQSGEQLEDEKISSVAVSWPQNMKQGKTSIKDEGHCHVFPKRLHKKDKINGEWTKSCTCGFTLPLDK</sequence>
<dbReference type="GO" id="GO:0071942">
    <property type="term" value="C:XPC complex"/>
    <property type="evidence" value="ECO:0007669"/>
    <property type="project" value="TreeGrafter"/>
</dbReference>
<keyword evidence="6" id="KW-0234">DNA repair</keyword>
<dbReference type="Proteomes" id="UP000515163">
    <property type="component" value="Unplaced"/>
</dbReference>
<evidence type="ECO:0000256" key="6">
    <source>
        <dbReference type="ARBA" id="ARBA00023204"/>
    </source>
</evidence>
<reference evidence="13" key="1">
    <citation type="submission" date="2025-08" db="UniProtKB">
        <authorList>
            <consortium name="RefSeq"/>
        </authorList>
    </citation>
    <scope>IDENTIFICATION</scope>
    <source>
        <tissue evidence="13">Tentacle</tissue>
    </source>
</reference>
<dbReference type="AlphaFoldDB" id="A0A6P8I209"/>
<dbReference type="Gene3D" id="2.20.20.110">
    <property type="entry name" value="Rad4, beta-hairpin domain BHD1"/>
    <property type="match status" value="1"/>
</dbReference>
<evidence type="ECO:0000256" key="8">
    <source>
        <dbReference type="SAM" id="MobiDB-lite"/>
    </source>
</evidence>
<dbReference type="GO" id="GO:0006298">
    <property type="term" value="P:mismatch repair"/>
    <property type="evidence" value="ECO:0007669"/>
    <property type="project" value="TreeGrafter"/>
</dbReference>
<name>A0A6P8I209_ACTTE</name>
<dbReference type="GO" id="GO:0003697">
    <property type="term" value="F:single-stranded DNA binding"/>
    <property type="evidence" value="ECO:0007669"/>
    <property type="project" value="TreeGrafter"/>
</dbReference>
<evidence type="ECO:0000313" key="12">
    <source>
        <dbReference type="Proteomes" id="UP000515163"/>
    </source>
</evidence>
<dbReference type="InterPro" id="IPR018328">
    <property type="entry name" value="Rad4_beta-hairpin_dom3"/>
</dbReference>
<keyword evidence="5" id="KW-0238">DNA-binding</keyword>
<evidence type="ECO:0000256" key="4">
    <source>
        <dbReference type="ARBA" id="ARBA00022763"/>
    </source>
</evidence>
<dbReference type="Pfam" id="PF10404">
    <property type="entry name" value="BHD_2"/>
    <property type="match status" value="1"/>
</dbReference>
<comment type="subcellular location">
    <subcellularLocation>
        <location evidence="1">Nucleus</location>
    </subcellularLocation>
</comment>
<evidence type="ECO:0000313" key="13">
    <source>
        <dbReference type="RefSeq" id="XP_031558895.1"/>
    </source>
</evidence>
<dbReference type="InterPro" id="IPR036985">
    <property type="entry name" value="Transglutaminase-like_sf"/>
</dbReference>
<evidence type="ECO:0000259" key="11">
    <source>
        <dbReference type="SMART" id="SM01032"/>
    </source>
</evidence>
<dbReference type="InterPro" id="IPR042488">
    <property type="entry name" value="Rad4_BHD3_sf"/>
</dbReference>
<dbReference type="InterPro" id="IPR018325">
    <property type="entry name" value="Rad4/PNGase_transGLS-fold"/>
</dbReference>
<dbReference type="OrthoDB" id="300780at2759"/>
<evidence type="ECO:0000256" key="1">
    <source>
        <dbReference type="ARBA" id="ARBA00004123"/>
    </source>
</evidence>
<feature type="domain" description="Rad4 beta-hairpin" evidence="11">
    <location>
        <begin position="922"/>
        <end position="996"/>
    </location>
</feature>
<dbReference type="Gene3D" id="3.30.70.2460">
    <property type="entry name" value="Rad4, beta-hairpin domain BHD3"/>
    <property type="match status" value="1"/>
</dbReference>